<dbReference type="Proteomes" id="UP000236311">
    <property type="component" value="Unassembled WGS sequence"/>
</dbReference>
<name>A0A2K4ZHF1_9FIRM</name>
<accession>A0A2K4ZHF1</accession>
<protein>
    <submittedName>
        <fullName evidence="2">Uncharacterized protein</fullName>
    </submittedName>
</protein>
<sequence length="88" mass="9640">MSGLQNNSSKVTNLSPKSHGNVSISLYDVKCDPGPEDGNGTEKSICINLQKGKDGSLHGDMGNGEKESGGRRRLENCREERRCRAWTF</sequence>
<evidence type="ECO:0000313" key="2">
    <source>
        <dbReference type="EMBL" id="SOY29897.1"/>
    </source>
</evidence>
<organism evidence="2 3">
    <name type="scientific">Acetatifactor muris</name>
    <dbReference type="NCBI Taxonomy" id="879566"/>
    <lineage>
        <taxon>Bacteria</taxon>
        <taxon>Bacillati</taxon>
        <taxon>Bacillota</taxon>
        <taxon>Clostridia</taxon>
        <taxon>Lachnospirales</taxon>
        <taxon>Lachnospiraceae</taxon>
        <taxon>Acetatifactor</taxon>
    </lineage>
</organism>
<evidence type="ECO:0000256" key="1">
    <source>
        <dbReference type="SAM" id="MobiDB-lite"/>
    </source>
</evidence>
<reference evidence="2 3" key="1">
    <citation type="submission" date="2018-01" db="EMBL/GenBank/DDBJ databases">
        <authorList>
            <person name="Gaut B.S."/>
            <person name="Morton B.R."/>
            <person name="Clegg M.T."/>
            <person name="Duvall M.R."/>
        </authorList>
    </citation>
    <scope>NUCLEOTIDE SEQUENCE [LARGE SCALE GENOMIC DNA]</scope>
    <source>
        <strain evidence="2">GP69</strain>
    </source>
</reference>
<dbReference type="RefSeq" id="WP_103239965.1">
    <property type="nucleotide sequence ID" value="NZ_JANJZD010000011.1"/>
</dbReference>
<keyword evidence="3" id="KW-1185">Reference proteome</keyword>
<feature type="region of interest" description="Disordered" evidence="1">
    <location>
        <begin position="51"/>
        <end position="74"/>
    </location>
</feature>
<dbReference type="AlphaFoldDB" id="A0A2K4ZHF1"/>
<proteinExistence type="predicted"/>
<evidence type="ECO:0000313" key="3">
    <source>
        <dbReference type="Proteomes" id="UP000236311"/>
    </source>
</evidence>
<feature type="region of interest" description="Disordered" evidence="1">
    <location>
        <begin position="1"/>
        <end position="21"/>
    </location>
</feature>
<gene>
    <name evidence="2" type="ORF">AMURIS_02618</name>
</gene>
<dbReference type="EMBL" id="OFSM01000012">
    <property type="protein sequence ID" value="SOY29897.1"/>
    <property type="molecule type" value="Genomic_DNA"/>
</dbReference>